<accession>A0A286U687</accession>
<feature type="domain" description="Piwi" evidence="4">
    <location>
        <begin position="572"/>
        <end position="873"/>
    </location>
</feature>
<dbReference type="SUPFAM" id="SSF53098">
    <property type="entry name" value="Ribonuclease H-like"/>
    <property type="match status" value="1"/>
</dbReference>
<dbReference type="PROSITE" id="PS50822">
    <property type="entry name" value="PIWI"/>
    <property type="match status" value="1"/>
</dbReference>
<dbReference type="STRING" id="2282107.A0A286U687"/>
<evidence type="ECO:0000313" key="6">
    <source>
        <dbReference type="Proteomes" id="UP000217199"/>
    </source>
</evidence>
<dbReference type="PANTHER" id="PTHR22891">
    <property type="entry name" value="EUKARYOTIC TRANSLATION INITIATION FACTOR 2C"/>
    <property type="match status" value="1"/>
</dbReference>
<dbReference type="InterPro" id="IPR036085">
    <property type="entry name" value="PAZ_dom_sf"/>
</dbReference>
<dbReference type="Pfam" id="PF02170">
    <property type="entry name" value="PAZ"/>
    <property type="match status" value="1"/>
</dbReference>
<dbReference type="Pfam" id="PF08699">
    <property type="entry name" value="ArgoL1"/>
    <property type="match status" value="1"/>
</dbReference>
<dbReference type="PROSITE" id="PS50821">
    <property type="entry name" value="PAZ"/>
    <property type="match status" value="1"/>
</dbReference>
<dbReference type="SMART" id="SM00949">
    <property type="entry name" value="PAZ"/>
    <property type="match status" value="1"/>
</dbReference>
<dbReference type="Gene3D" id="3.40.50.2300">
    <property type="match status" value="1"/>
</dbReference>
<dbReference type="Pfam" id="PF16488">
    <property type="entry name" value="ArgoL2"/>
    <property type="match status" value="1"/>
</dbReference>
<dbReference type="InterPro" id="IPR032474">
    <property type="entry name" value="Argonaute_N"/>
</dbReference>
<organism evidence="5 6">
    <name type="scientific">Pyrrhoderma noxium</name>
    <dbReference type="NCBI Taxonomy" id="2282107"/>
    <lineage>
        <taxon>Eukaryota</taxon>
        <taxon>Fungi</taxon>
        <taxon>Dikarya</taxon>
        <taxon>Basidiomycota</taxon>
        <taxon>Agaricomycotina</taxon>
        <taxon>Agaricomycetes</taxon>
        <taxon>Hymenochaetales</taxon>
        <taxon>Hymenochaetaceae</taxon>
        <taxon>Pyrrhoderma</taxon>
    </lineage>
</organism>
<dbReference type="SUPFAM" id="SSF101690">
    <property type="entry name" value="PAZ domain"/>
    <property type="match status" value="1"/>
</dbReference>
<dbReference type="SMART" id="SM01163">
    <property type="entry name" value="DUF1785"/>
    <property type="match status" value="1"/>
</dbReference>
<dbReference type="GO" id="GO:0003723">
    <property type="term" value="F:RNA binding"/>
    <property type="evidence" value="ECO:0007669"/>
    <property type="project" value="InterPro"/>
</dbReference>
<dbReference type="InterPro" id="IPR012337">
    <property type="entry name" value="RNaseH-like_sf"/>
</dbReference>
<dbReference type="InterPro" id="IPR032472">
    <property type="entry name" value="ArgoL2"/>
</dbReference>
<protein>
    <submittedName>
        <fullName evidence="5">Argonaute</fullName>
    </submittedName>
</protein>
<dbReference type="Pfam" id="PF16486">
    <property type="entry name" value="ArgoN"/>
    <property type="match status" value="1"/>
</dbReference>
<dbReference type="CDD" id="cd02846">
    <property type="entry name" value="PAZ_argonaute_like"/>
    <property type="match status" value="1"/>
</dbReference>
<keyword evidence="6" id="KW-1185">Reference proteome</keyword>
<dbReference type="Gene3D" id="2.170.260.10">
    <property type="entry name" value="paz domain"/>
    <property type="match status" value="1"/>
</dbReference>
<evidence type="ECO:0000259" key="3">
    <source>
        <dbReference type="PROSITE" id="PS50821"/>
    </source>
</evidence>
<dbReference type="InParanoid" id="A0A286U687"/>
<dbReference type="Pfam" id="PF02171">
    <property type="entry name" value="Piwi"/>
    <property type="match status" value="1"/>
</dbReference>
<dbReference type="Proteomes" id="UP000217199">
    <property type="component" value="Unassembled WGS sequence"/>
</dbReference>
<evidence type="ECO:0000256" key="2">
    <source>
        <dbReference type="SAM" id="MobiDB-lite"/>
    </source>
</evidence>
<dbReference type="InterPro" id="IPR045246">
    <property type="entry name" value="Piwi_ago-like"/>
</dbReference>
<comment type="similarity">
    <text evidence="1">Belongs to the argonaute family.</text>
</comment>
<dbReference type="EMBL" id="NBII01000011">
    <property type="protein sequence ID" value="PAV15070.1"/>
    <property type="molecule type" value="Genomic_DNA"/>
</dbReference>
<feature type="compositionally biased region" description="Low complexity" evidence="2">
    <location>
        <begin position="22"/>
        <end position="34"/>
    </location>
</feature>
<dbReference type="SMART" id="SM00950">
    <property type="entry name" value="Piwi"/>
    <property type="match status" value="1"/>
</dbReference>
<dbReference type="InterPro" id="IPR036397">
    <property type="entry name" value="RNaseH_sf"/>
</dbReference>
<dbReference type="OrthoDB" id="10252740at2759"/>
<name>A0A286U687_9AGAM</name>
<evidence type="ECO:0000259" key="4">
    <source>
        <dbReference type="PROSITE" id="PS50822"/>
    </source>
</evidence>
<dbReference type="AlphaFoldDB" id="A0A286U687"/>
<gene>
    <name evidence="5" type="ORF">PNOK_0962300</name>
</gene>
<proteinExistence type="inferred from homology"/>
<evidence type="ECO:0000313" key="5">
    <source>
        <dbReference type="EMBL" id="PAV15070.1"/>
    </source>
</evidence>
<sequence>MSNFDGRGRGRGQSRGRGSSPGSGSSRGASPAAGRGRGRGAPIAVFNPGPARVDSRLNDKDMDTLISGLKKLSTNDRVIRPGIGQRGTSVTLRANFFALNYPKNIILYDHPLKVDPPVTQKEKRLRTRLFELFEQNSAVKPYIDGIAHDKMQRLIAIRPLPPTFKVEIEFYDAGEKGPKPDGKKYTITINEPRQLNSADLDNFLQGRNPQYDTQPIISAFNLIATTYAGRKGIPVGQNKYFFHPESFNPPSQPIPLSSRIEAWKGFFVSVRPTVRNLMINVNICTSAFYIPSERLSDIMERLGPSSAQFLKRVRVTTKHLGYPKKFSIKGFSRNNAREETFDCEELGGKVNIEQYFLKKYNKRLTKPNLPVVNIGNSKKDIFVPAEMLEVERGQPYKGPLSELETAEMIKIACRSPKDNAEAIVGQGLSLLGLSRRASPMEKFGIDISTDMTVLTGRVLTPPRVSYSAGNPRVENGSWNILNVKFTRSSSSARLAILVLPDGSRDDFRNNEQIKEVVDGLIDKCRKSGMNMGNPAPPIVVQLPRQAQNDPIRGAAIQAIENALVKLQGKPDMVLVFMSNRDPHIYPGLKKLCDTKLGIPTVCMLNSKVRRERGQDQYFSNIALKLNTKLGGINHIISTDHLRWLKDSMLVGMDVTHPGPGSPKGLPSIAAVVASCDGSFIQYPASMRLQEHRKEMITEVKDMMKERLTEYRNRNKKLPERVIVFRDGVSEGQFDTVLKEELPDIKAAFRAFSQYNPKLTVVICGKRHHTRFFPTRETDADRTSNTRAGTVVDTGVTSVYDFDFYLQAHAGLQGTVRATHYSVIHDENKLSADDIQQGVNDISYLWARATKSVSYAPPAYWADRACERGRAWLHGVYPPPPNSREFNMTEEQIERHVRGLWGNGIHDSLKGTMFYL</sequence>
<comment type="caution">
    <text evidence="5">The sequence shown here is derived from an EMBL/GenBank/DDBJ whole genome shotgun (WGS) entry which is preliminary data.</text>
</comment>
<feature type="region of interest" description="Disordered" evidence="2">
    <location>
        <begin position="1"/>
        <end position="57"/>
    </location>
</feature>
<dbReference type="CDD" id="cd04657">
    <property type="entry name" value="Piwi_ago-like"/>
    <property type="match status" value="1"/>
</dbReference>
<dbReference type="InterPro" id="IPR003165">
    <property type="entry name" value="Piwi"/>
</dbReference>
<dbReference type="InterPro" id="IPR014811">
    <property type="entry name" value="ArgoL1"/>
</dbReference>
<feature type="domain" description="PAZ" evidence="3">
    <location>
        <begin position="294"/>
        <end position="392"/>
    </location>
</feature>
<reference evidence="5 6" key="1">
    <citation type="journal article" date="2017" name="Mol. Ecol.">
        <title>Comparative and population genomic landscape of Phellinus noxius: A hypervariable fungus causing root rot in trees.</title>
        <authorList>
            <person name="Chung C.L."/>
            <person name="Lee T.J."/>
            <person name="Akiba M."/>
            <person name="Lee H.H."/>
            <person name="Kuo T.H."/>
            <person name="Liu D."/>
            <person name="Ke H.M."/>
            <person name="Yokoi T."/>
            <person name="Roa M.B."/>
            <person name="Lu M.J."/>
            <person name="Chang Y.Y."/>
            <person name="Ann P.J."/>
            <person name="Tsai J.N."/>
            <person name="Chen C.Y."/>
            <person name="Tzean S.S."/>
            <person name="Ota Y."/>
            <person name="Hattori T."/>
            <person name="Sahashi N."/>
            <person name="Liou R.F."/>
            <person name="Kikuchi T."/>
            <person name="Tsai I.J."/>
        </authorList>
    </citation>
    <scope>NUCLEOTIDE SEQUENCE [LARGE SCALE GENOMIC DNA]</scope>
    <source>
        <strain evidence="5 6">FFPRI411160</strain>
    </source>
</reference>
<dbReference type="InterPro" id="IPR003100">
    <property type="entry name" value="PAZ_dom"/>
</dbReference>
<evidence type="ECO:0000256" key="1">
    <source>
        <dbReference type="RuleBase" id="RU361178"/>
    </source>
</evidence>
<dbReference type="Gene3D" id="3.30.420.10">
    <property type="entry name" value="Ribonuclease H-like superfamily/Ribonuclease H"/>
    <property type="match status" value="1"/>
</dbReference>